<name>A0A6A6JW39_WESOR</name>
<feature type="region of interest" description="Disordered" evidence="1">
    <location>
        <begin position="1308"/>
        <end position="1351"/>
    </location>
</feature>
<dbReference type="InterPro" id="IPR058525">
    <property type="entry name" value="DUF8212"/>
</dbReference>
<dbReference type="InterPro" id="IPR024555">
    <property type="entry name" value="PX-associated"/>
</dbReference>
<evidence type="ECO:0000313" key="8">
    <source>
        <dbReference type="Proteomes" id="UP000800097"/>
    </source>
</evidence>
<dbReference type="RefSeq" id="XP_033657983.1">
    <property type="nucleotide sequence ID" value="XM_033802564.1"/>
</dbReference>
<dbReference type="Proteomes" id="UP000800097">
    <property type="component" value="Unassembled WGS sequence"/>
</dbReference>
<sequence>MWLINAHTYELVDVGSRLERYAILSHTWGPEEVSFQEYQAGSARHKSGYRKIVSTCHRAQEDGYDYVWVDTCCIDKTSSAVLSESINSMFKWYQDAAMCYAFLEDVEGHDDFPNARWHTRGWTLQELLAPREVEFYNSKWQHMGTRRDLAGPIQSVTGIDRRALQGNGSIVYVRAASIATKMAWAAGRETTRDEDIAYSLLGIFDVNMPLLYGEGGSKAFQRLQEEIIKRNLDQTFLAWTLPSGDTGEPTDLLASSPECFARSNCISTINEDLAPFSLNNQGLQIRLPIFRARGKRNSYVAVLSCVKDHPTSRIGVRLRAIDRNAKVLVRQGVSRLRLVTEAEYDSATIRDCSLLRSVLAGNRRFMIVRFPGYAGFRHLQWRQMVYLDPSDHWHYMATEMERFELTPFRAGDTLSYGIIFTEPSEEQYSNTTHTPAEPEPQRRRSFQKVSKILVRVDIDVGSPYAATVSIQRFRDTTRNRLSVNAIPTTHMDVSAGRDATIQIGPQRTRWGPAESRSRSRPFQYVLRLLPHWYLDILALLLPLHKRPKTLRTKLSWERHAGQDNLVVDIGVIQPSVWRWVMDISFPHAFIIYFLPLYCATRVTIVLFPPTADASMPKSSFLTLYIGLVLSIVTLCLGLNMGSSGVLLFLLGAATLNLVPTKLDRPALFLGVNLIASLLKPEKRETLLDLLQVGVTILFIVIGSGSLVLWMSSVFTSCYRKAQQHAPPSTIMTSPPLTSAQTHALFDILIHHQLYAEIEAFKYPQAISTYGYPFRKNDGVQTTSPLLQNMLNKFVLRLPGLRNVGVDFWQDKVKVLVEKLGDAELSESYDKGAIGARKAMATAISSMLDLASLLHHVFIMSPDGQYILRLIENVHRLVPYYLVKQTLRVGNAATMINGMVKLVLTKVSFTAVTNWMGITNNANDGMNLMQQIISTVMAWDTAEFQRRAQKLESQRDAPEKKVFKAIRNYVYASRDTHEAGRNISIRESKSIICVILETSDPHIDPDTLTAHHHDLAMEHYSTMLSIRDREELTKILCKMQPDLLTSAIRDLVSAFEPIIRAVHNAVDLSGTVTDAENFIDDLIKVSKPKKLNSANGPGSKTSSANNSRSSSPGPVPLDGSASAADSSHLSPSSMPTVEDYVQLLRKHVPSAHKFFHQVAKNAPDLANQYLEYAKSCVGEFRTHGSGNEGHASGGAGDMTGPLHSLFSSLPTEKQEQLKPLLDKHAKHLEQLTRTSRSRLKTLVRTTTQPTSSQPNEQSHRKHYGTTHGPGIYLSRWHALLDSTLISPGSMRGPVRHGYEVNGELDGKGLKVDTLLPSRHKKRAPSRQRRNSLDGAGDEAERMERRRDGREGEKMEEVWYGMRDGWIGVCKGLEVMGPDEYCSKEKRRFDDSDSIN</sequence>
<evidence type="ECO:0000259" key="3">
    <source>
        <dbReference type="Pfam" id="PF06985"/>
    </source>
</evidence>
<feature type="compositionally biased region" description="Polar residues" evidence="1">
    <location>
        <begin position="1242"/>
        <end position="1255"/>
    </location>
</feature>
<feature type="domain" description="DUF8212" evidence="6">
    <location>
        <begin position="218"/>
        <end position="246"/>
    </location>
</feature>
<feature type="region of interest" description="Disordered" evidence="1">
    <location>
        <begin position="426"/>
        <end position="445"/>
    </location>
</feature>
<evidence type="ECO:0000259" key="5">
    <source>
        <dbReference type="Pfam" id="PF12828"/>
    </source>
</evidence>
<feature type="domain" description="PX-associated" evidence="5">
    <location>
        <begin position="733"/>
        <end position="850"/>
    </location>
</feature>
<feature type="region of interest" description="Disordered" evidence="1">
    <location>
        <begin position="1231"/>
        <end position="1264"/>
    </location>
</feature>
<feature type="transmembrane region" description="Helical" evidence="2">
    <location>
        <begin position="690"/>
        <end position="710"/>
    </location>
</feature>
<feature type="transmembrane region" description="Helical" evidence="2">
    <location>
        <begin position="524"/>
        <end position="543"/>
    </location>
</feature>
<reference evidence="7" key="1">
    <citation type="journal article" date="2020" name="Stud. Mycol.">
        <title>101 Dothideomycetes genomes: a test case for predicting lifestyles and emergence of pathogens.</title>
        <authorList>
            <person name="Haridas S."/>
            <person name="Albert R."/>
            <person name="Binder M."/>
            <person name="Bloem J."/>
            <person name="Labutti K."/>
            <person name="Salamov A."/>
            <person name="Andreopoulos B."/>
            <person name="Baker S."/>
            <person name="Barry K."/>
            <person name="Bills G."/>
            <person name="Bluhm B."/>
            <person name="Cannon C."/>
            <person name="Castanera R."/>
            <person name="Culley D."/>
            <person name="Daum C."/>
            <person name="Ezra D."/>
            <person name="Gonzalez J."/>
            <person name="Henrissat B."/>
            <person name="Kuo A."/>
            <person name="Liang C."/>
            <person name="Lipzen A."/>
            <person name="Lutzoni F."/>
            <person name="Magnuson J."/>
            <person name="Mondo S."/>
            <person name="Nolan M."/>
            <person name="Ohm R."/>
            <person name="Pangilinan J."/>
            <person name="Park H.-J."/>
            <person name="Ramirez L."/>
            <person name="Alfaro M."/>
            <person name="Sun H."/>
            <person name="Tritt A."/>
            <person name="Yoshinaga Y."/>
            <person name="Zwiers L.-H."/>
            <person name="Turgeon B."/>
            <person name="Goodwin S."/>
            <person name="Spatafora J."/>
            <person name="Crous P."/>
            <person name="Grigoriev I."/>
        </authorList>
    </citation>
    <scope>NUCLEOTIDE SEQUENCE</scope>
    <source>
        <strain evidence="7">CBS 379.55</strain>
    </source>
</reference>
<dbReference type="InterPro" id="IPR024554">
    <property type="entry name" value="LEC1-like_C"/>
</dbReference>
<dbReference type="EMBL" id="ML986485">
    <property type="protein sequence ID" value="KAF2280445.1"/>
    <property type="molecule type" value="Genomic_DNA"/>
</dbReference>
<evidence type="ECO:0000259" key="6">
    <source>
        <dbReference type="Pfam" id="PF26640"/>
    </source>
</evidence>
<accession>A0A6A6JW39</accession>
<feature type="compositionally biased region" description="Basic and acidic residues" evidence="1">
    <location>
        <begin position="1337"/>
        <end position="1351"/>
    </location>
</feature>
<keyword evidence="8" id="KW-1185">Reference proteome</keyword>
<dbReference type="Pfam" id="PF06985">
    <property type="entry name" value="HET"/>
    <property type="match status" value="1"/>
</dbReference>
<keyword evidence="2" id="KW-1133">Transmembrane helix</keyword>
<feature type="domain" description="Heterokaryon incompatibility" evidence="3">
    <location>
        <begin position="21"/>
        <end position="105"/>
    </location>
</feature>
<feature type="transmembrane region" description="Helical" evidence="2">
    <location>
        <begin position="587"/>
        <end position="608"/>
    </location>
</feature>
<dbReference type="PANTHER" id="PTHR10622:SF10">
    <property type="entry name" value="HET DOMAIN-CONTAINING PROTEIN"/>
    <property type="match status" value="1"/>
</dbReference>
<evidence type="ECO:0000259" key="4">
    <source>
        <dbReference type="Pfam" id="PF12825"/>
    </source>
</evidence>
<organism evidence="7 8">
    <name type="scientific">Westerdykella ornata</name>
    <dbReference type="NCBI Taxonomy" id="318751"/>
    <lineage>
        <taxon>Eukaryota</taxon>
        <taxon>Fungi</taxon>
        <taxon>Dikarya</taxon>
        <taxon>Ascomycota</taxon>
        <taxon>Pezizomycotina</taxon>
        <taxon>Dothideomycetes</taxon>
        <taxon>Pleosporomycetidae</taxon>
        <taxon>Pleosporales</taxon>
        <taxon>Sporormiaceae</taxon>
        <taxon>Westerdykella</taxon>
    </lineage>
</organism>
<protein>
    <recommendedName>
        <fullName evidence="9">Heterokaryon incompatibility domain-containing protein</fullName>
    </recommendedName>
</protein>
<dbReference type="InterPro" id="IPR010730">
    <property type="entry name" value="HET"/>
</dbReference>
<evidence type="ECO:0008006" key="9">
    <source>
        <dbReference type="Google" id="ProtNLM"/>
    </source>
</evidence>
<feature type="compositionally biased region" description="Basic residues" evidence="1">
    <location>
        <begin position="1316"/>
        <end position="1328"/>
    </location>
</feature>
<keyword evidence="2" id="KW-0812">Transmembrane</keyword>
<feature type="domain" description="PX" evidence="4">
    <location>
        <begin position="1021"/>
        <end position="1086"/>
    </location>
</feature>
<dbReference type="Pfam" id="PF12825">
    <property type="entry name" value="DUF3818"/>
    <property type="match status" value="1"/>
</dbReference>
<evidence type="ECO:0000313" key="7">
    <source>
        <dbReference type="EMBL" id="KAF2280445.1"/>
    </source>
</evidence>
<dbReference type="Pfam" id="PF12828">
    <property type="entry name" value="PXB"/>
    <property type="match status" value="1"/>
</dbReference>
<evidence type="ECO:0000256" key="2">
    <source>
        <dbReference type="SAM" id="Phobius"/>
    </source>
</evidence>
<feature type="region of interest" description="Disordered" evidence="1">
    <location>
        <begin position="1088"/>
        <end position="1133"/>
    </location>
</feature>
<gene>
    <name evidence="7" type="ORF">EI97DRAFT_498619</name>
</gene>
<dbReference type="OrthoDB" id="2117459at2759"/>
<dbReference type="GeneID" id="54555739"/>
<feature type="transmembrane region" description="Helical" evidence="2">
    <location>
        <begin position="620"/>
        <end position="650"/>
    </location>
</feature>
<proteinExistence type="predicted"/>
<keyword evidence="2" id="KW-0472">Membrane</keyword>
<feature type="compositionally biased region" description="Low complexity" evidence="1">
    <location>
        <begin position="1119"/>
        <end position="1132"/>
    </location>
</feature>
<dbReference type="PANTHER" id="PTHR10622">
    <property type="entry name" value="HET DOMAIN-CONTAINING PROTEIN"/>
    <property type="match status" value="1"/>
</dbReference>
<dbReference type="Pfam" id="PF26640">
    <property type="entry name" value="DUF8212"/>
    <property type="match status" value="1"/>
</dbReference>
<evidence type="ECO:0000256" key="1">
    <source>
        <dbReference type="SAM" id="MobiDB-lite"/>
    </source>
</evidence>
<feature type="compositionally biased region" description="Low complexity" evidence="1">
    <location>
        <begin position="1098"/>
        <end position="1110"/>
    </location>
</feature>